<feature type="transmembrane region" description="Helical" evidence="6">
    <location>
        <begin position="111"/>
        <end position="132"/>
    </location>
</feature>
<feature type="transmembrane region" description="Helical" evidence="6">
    <location>
        <begin position="333"/>
        <end position="353"/>
    </location>
</feature>
<dbReference type="PIRSF" id="PIRSF002808">
    <property type="entry name" value="Hexose_phosphate_transp"/>
    <property type="match status" value="1"/>
</dbReference>
<protein>
    <submittedName>
        <fullName evidence="8">MFS transporter</fullName>
    </submittedName>
</protein>
<evidence type="ECO:0000259" key="7">
    <source>
        <dbReference type="PROSITE" id="PS50850"/>
    </source>
</evidence>
<keyword evidence="5 6" id="KW-0472">Membrane</keyword>
<comment type="caution">
    <text evidence="8">The sequence shown here is derived from an EMBL/GenBank/DDBJ whole genome shotgun (WGS) entry which is preliminary data.</text>
</comment>
<name>A0A5N7IMF6_9CLOT</name>
<dbReference type="AlphaFoldDB" id="A0A5N7IMF6"/>
<proteinExistence type="predicted"/>
<comment type="subcellular location">
    <subcellularLocation>
        <location evidence="1">Cell membrane</location>
        <topology evidence="1">Multi-pass membrane protein</topology>
    </subcellularLocation>
</comment>
<dbReference type="InterPro" id="IPR020846">
    <property type="entry name" value="MFS_dom"/>
</dbReference>
<feature type="transmembrane region" description="Helical" evidence="6">
    <location>
        <begin position="309"/>
        <end position="327"/>
    </location>
</feature>
<dbReference type="SUPFAM" id="SSF103473">
    <property type="entry name" value="MFS general substrate transporter"/>
    <property type="match status" value="1"/>
</dbReference>
<dbReference type="RefSeq" id="WP_152752011.1">
    <property type="nucleotide sequence ID" value="NZ_SPSE01000021.1"/>
</dbReference>
<dbReference type="EMBL" id="SPSF01000019">
    <property type="protein sequence ID" value="MPQ62171.1"/>
    <property type="molecule type" value="Genomic_DNA"/>
</dbReference>
<dbReference type="Pfam" id="PF07690">
    <property type="entry name" value="MFS_1"/>
    <property type="match status" value="1"/>
</dbReference>
<feature type="transmembrane region" description="Helical" evidence="6">
    <location>
        <begin position="16"/>
        <end position="32"/>
    </location>
</feature>
<dbReference type="CDD" id="cd17319">
    <property type="entry name" value="MFS_ExuT_GudP_like"/>
    <property type="match status" value="1"/>
</dbReference>
<dbReference type="PANTHER" id="PTHR43791:SF100">
    <property type="entry name" value="SUGAR TRANSPORTER"/>
    <property type="match status" value="1"/>
</dbReference>
<gene>
    <name evidence="8" type="ORF">E4V82_08595</name>
</gene>
<keyword evidence="3 6" id="KW-0812">Transmembrane</keyword>
<dbReference type="PROSITE" id="PS50850">
    <property type="entry name" value="MFS"/>
    <property type="match status" value="1"/>
</dbReference>
<feature type="transmembrane region" description="Helical" evidence="6">
    <location>
        <begin position="144"/>
        <end position="168"/>
    </location>
</feature>
<dbReference type="InterPro" id="IPR000849">
    <property type="entry name" value="Sugar_P_transporter"/>
</dbReference>
<feature type="transmembrane region" description="Helical" evidence="6">
    <location>
        <begin position="86"/>
        <end position="105"/>
    </location>
</feature>
<keyword evidence="4 6" id="KW-1133">Transmembrane helix</keyword>
<dbReference type="GO" id="GO:0005886">
    <property type="term" value="C:plasma membrane"/>
    <property type="evidence" value="ECO:0007669"/>
    <property type="project" value="UniProtKB-SubCell"/>
</dbReference>
<dbReference type="Gene3D" id="1.20.1250.20">
    <property type="entry name" value="MFS general substrate transporter like domains"/>
    <property type="match status" value="2"/>
</dbReference>
<evidence type="ECO:0000256" key="3">
    <source>
        <dbReference type="ARBA" id="ARBA00022692"/>
    </source>
</evidence>
<dbReference type="InterPro" id="IPR036259">
    <property type="entry name" value="MFS_trans_sf"/>
</dbReference>
<evidence type="ECO:0000313" key="8">
    <source>
        <dbReference type="EMBL" id="MPQ62171.1"/>
    </source>
</evidence>
<evidence type="ECO:0000256" key="5">
    <source>
        <dbReference type="ARBA" id="ARBA00023136"/>
    </source>
</evidence>
<evidence type="ECO:0000256" key="6">
    <source>
        <dbReference type="SAM" id="Phobius"/>
    </source>
</evidence>
<keyword evidence="2" id="KW-0813">Transport</keyword>
<sequence>MSQNTKTLSNIPCQRWFRIIPPIIIVYIVGFMDRTNISFAIAGGMSKELGMTASISGLAAGIFFIGFLFLQVPGGLLAERKSGRKLITYVVIVWGIIATLGGFVHNVNQLLIIRFLLGVSEGCVLPCLLTMLSHWFPNEEIGRANALCIMNVPIASIITGPLSGFILASYSWRYVFIIEGILSLSVLFVWLPMISDRPDDAKWISKEEKDYINQKMLEQQESVKGRISEKVGFKDIFQSKNMWKLVLLNLFYQTGIYGFSLWLPTTLKNLTNSGMAMVGILSIFPYIGTIIGLYVFANLSDKSKNRKKYIIIPILSFALCLYLSVLFKQHMWVSFAFLVGCGVFLQAAAGVFWTIPPTLFSGDMAAASRGIINALGNLGGFLGPYIVGWFIQKYNYDFAIYFLVCSLITAALITLTLPKNLGGSSKIKSEGLVTNLKNS</sequence>
<evidence type="ECO:0000256" key="1">
    <source>
        <dbReference type="ARBA" id="ARBA00004651"/>
    </source>
</evidence>
<evidence type="ECO:0000313" key="9">
    <source>
        <dbReference type="Proteomes" id="UP000342249"/>
    </source>
</evidence>
<dbReference type="PANTHER" id="PTHR43791">
    <property type="entry name" value="PERMEASE-RELATED"/>
    <property type="match status" value="1"/>
</dbReference>
<accession>A0A5N7IMF6</accession>
<organism evidence="8 9">
    <name type="scientific">Clostridium estertheticum</name>
    <dbReference type="NCBI Taxonomy" id="238834"/>
    <lineage>
        <taxon>Bacteria</taxon>
        <taxon>Bacillati</taxon>
        <taxon>Bacillota</taxon>
        <taxon>Clostridia</taxon>
        <taxon>Eubacteriales</taxon>
        <taxon>Clostridiaceae</taxon>
        <taxon>Clostridium</taxon>
    </lineage>
</organism>
<feature type="transmembrane region" description="Helical" evidence="6">
    <location>
        <begin position="245"/>
        <end position="263"/>
    </location>
</feature>
<feature type="domain" description="Major facilitator superfamily (MFS) profile" evidence="7">
    <location>
        <begin position="19"/>
        <end position="421"/>
    </location>
</feature>
<feature type="transmembrane region" description="Helical" evidence="6">
    <location>
        <begin position="398"/>
        <end position="418"/>
    </location>
</feature>
<dbReference type="GO" id="GO:0022857">
    <property type="term" value="F:transmembrane transporter activity"/>
    <property type="evidence" value="ECO:0007669"/>
    <property type="project" value="InterPro"/>
</dbReference>
<evidence type="ECO:0000256" key="4">
    <source>
        <dbReference type="ARBA" id="ARBA00022989"/>
    </source>
</evidence>
<dbReference type="InterPro" id="IPR011701">
    <property type="entry name" value="MFS"/>
</dbReference>
<feature type="transmembrane region" description="Helical" evidence="6">
    <location>
        <begin position="374"/>
        <end position="392"/>
    </location>
</feature>
<feature type="transmembrane region" description="Helical" evidence="6">
    <location>
        <begin position="52"/>
        <end position="74"/>
    </location>
</feature>
<feature type="transmembrane region" description="Helical" evidence="6">
    <location>
        <begin position="174"/>
        <end position="194"/>
    </location>
</feature>
<feature type="transmembrane region" description="Helical" evidence="6">
    <location>
        <begin position="275"/>
        <end position="297"/>
    </location>
</feature>
<dbReference type="Proteomes" id="UP000342249">
    <property type="component" value="Unassembled WGS sequence"/>
</dbReference>
<reference evidence="8 9" key="1">
    <citation type="journal article" date="2019" name="Lett. Appl. Microbiol.">
        <title>A case of 'blown pack' spoilage of vacuum-packaged pork likely associated with Clostridium estertheticum in Canada.</title>
        <authorList>
            <person name="Zhang P."/>
            <person name="Ward P."/>
            <person name="McMullen L.M."/>
            <person name="Yang X."/>
        </authorList>
    </citation>
    <scope>NUCLEOTIDE SEQUENCE [LARGE SCALE GENOMIC DNA]</scope>
    <source>
        <strain evidence="8 9">MA19</strain>
    </source>
</reference>
<evidence type="ECO:0000256" key="2">
    <source>
        <dbReference type="ARBA" id="ARBA00022448"/>
    </source>
</evidence>